<dbReference type="EMBL" id="JBEPTQ010000002">
    <property type="protein sequence ID" value="MET4720812.1"/>
    <property type="molecule type" value="Genomic_DNA"/>
</dbReference>
<name>A0ABV2RV60_BRAJP</name>
<accession>A0ABV2RV60</accession>
<protein>
    <submittedName>
        <fullName evidence="1">Uncharacterized protein</fullName>
    </submittedName>
</protein>
<keyword evidence="2" id="KW-1185">Reference proteome</keyword>
<sequence>MSSVHRLPTFEQRHSIEEFIQIRRDMLRYARSFPPGAERNQRRQIALSLRALFKNKDWLNAHTWEGAKVLTDRPSPSQVK</sequence>
<organism evidence="1 2">
    <name type="scientific">Bradyrhizobium japonicum</name>
    <dbReference type="NCBI Taxonomy" id="375"/>
    <lineage>
        <taxon>Bacteria</taxon>
        <taxon>Pseudomonadati</taxon>
        <taxon>Pseudomonadota</taxon>
        <taxon>Alphaproteobacteria</taxon>
        <taxon>Hyphomicrobiales</taxon>
        <taxon>Nitrobacteraceae</taxon>
        <taxon>Bradyrhizobium</taxon>
    </lineage>
</organism>
<evidence type="ECO:0000313" key="2">
    <source>
        <dbReference type="Proteomes" id="UP001549291"/>
    </source>
</evidence>
<dbReference type="Proteomes" id="UP001549291">
    <property type="component" value="Unassembled WGS sequence"/>
</dbReference>
<proteinExistence type="predicted"/>
<gene>
    <name evidence="1" type="ORF">ABIF63_004918</name>
</gene>
<dbReference type="RefSeq" id="WP_157788386.1">
    <property type="nucleotide sequence ID" value="NZ_CP066351.1"/>
</dbReference>
<reference evidence="1 2" key="1">
    <citation type="submission" date="2024-06" db="EMBL/GenBank/DDBJ databases">
        <title>Genomic Encyclopedia of Type Strains, Phase V (KMG-V): Genome sequencing to study the core and pangenomes of soil and plant-associated prokaryotes.</title>
        <authorList>
            <person name="Whitman W."/>
        </authorList>
    </citation>
    <scope>NUCLEOTIDE SEQUENCE [LARGE SCALE GENOMIC DNA]</scope>
    <source>
        <strain evidence="1 2">USDA 160</strain>
    </source>
</reference>
<evidence type="ECO:0000313" key="1">
    <source>
        <dbReference type="EMBL" id="MET4720812.1"/>
    </source>
</evidence>
<comment type="caution">
    <text evidence="1">The sequence shown here is derived from an EMBL/GenBank/DDBJ whole genome shotgun (WGS) entry which is preliminary data.</text>
</comment>